<comment type="caution">
    <text evidence="1">The sequence shown here is derived from an EMBL/GenBank/DDBJ whole genome shotgun (WGS) entry which is preliminary data.</text>
</comment>
<dbReference type="Pfam" id="PF09737">
    <property type="entry name" value="Det1"/>
    <property type="match status" value="1"/>
</dbReference>
<sequence>MYAQVSVELHFQPSLKNISQILDKKSYKGEFLYLPNHAGVHLHDQTLAITSVEHQTIYMLHIKDSGQFMELRTVGLANYEDDELVLSRYREAEQAYQQSVDERQAKRRKIGVERHASGFGWTTASAIDATGEQMQGSSTAVFTGLFAEQGGTEALTGLKQRIMSYLYRRAVASKDRR</sequence>
<dbReference type="GO" id="GO:0031461">
    <property type="term" value="C:cullin-RING ubiquitin ligase complex"/>
    <property type="evidence" value="ECO:0007669"/>
    <property type="project" value="TreeGrafter"/>
</dbReference>
<protein>
    <submittedName>
        <fullName evidence="1">Acid phosphatase det1</fullName>
    </submittedName>
</protein>
<evidence type="ECO:0000313" key="2">
    <source>
        <dbReference type="Proteomes" id="UP001212841"/>
    </source>
</evidence>
<organism evidence="1 2">
    <name type="scientific">Rhizophlyctis rosea</name>
    <dbReference type="NCBI Taxonomy" id="64517"/>
    <lineage>
        <taxon>Eukaryota</taxon>
        <taxon>Fungi</taxon>
        <taxon>Fungi incertae sedis</taxon>
        <taxon>Chytridiomycota</taxon>
        <taxon>Chytridiomycota incertae sedis</taxon>
        <taxon>Chytridiomycetes</taxon>
        <taxon>Rhizophlyctidales</taxon>
        <taxon>Rhizophlyctidaceae</taxon>
        <taxon>Rhizophlyctis</taxon>
    </lineage>
</organism>
<evidence type="ECO:0000313" key="1">
    <source>
        <dbReference type="EMBL" id="KAJ3055314.1"/>
    </source>
</evidence>
<dbReference type="PANTHER" id="PTHR13374:SF3">
    <property type="entry name" value="DET1 HOMOLOG"/>
    <property type="match status" value="1"/>
</dbReference>
<name>A0AAD5X8Q0_9FUNG</name>
<dbReference type="GO" id="GO:0032436">
    <property type="term" value="P:positive regulation of proteasomal ubiquitin-dependent protein catabolic process"/>
    <property type="evidence" value="ECO:0007669"/>
    <property type="project" value="TreeGrafter"/>
</dbReference>
<dbReference type="GO" id="GO:0005634">
    <property type="term" value="C:nucleus"/>
    <property type="evidence" value="ECO:0007669"/>
    <property type="project" value="TreeGrafter"/>
</dbReference>
<dbReference type="EMBL" id="JADGJD010000085">
    <property type="protein sequence ID" value="KAJ3055314.1"/>
    <property type="molecule type" value="Genomic_DNA"/>
</dbReference>
<dbReference type="GO" id="GO:0016567">
    <property type="term" value="P:protein ubiquitination"/>
    <property type="evidence" value="ECO:0007669"/>
    <property type="project" value="TreeGrafter"/>
</dbReference>
<dbReference type="GO" id="GO:1990756">
    <property type="term" value="F:ubiquitin-like ligase-substrate adaptor activity"/>
    <property type="evidence" value="ECO:0007669"/>
    <property type="project" value="TreeGrafter"/>
</dbReference>
<dbReference type="Proteomes" id="UP001212841">
    <property type="component" value="Unassembled WGS sequence"/>
</dbReference>
<gene>
    <name evidence="1" type="primary">DET1</name>
    <name evidence="1" type="ORF">HK097_010894</name>
</gene>
<accession>A0AAD5X8Q0</accession>
<proteinExistence type="predicted"/>
<dbReference type="InterPro" id="IPR019138">
    <property type="entry name" value="De-etiolated_protein_1_Det1"/>
</dbReference>
<dbReference type="GO" id="GO:0031625">
    <property type="term" value="F:ubiquitin protein ligase binding"/>
    <property type="evidence" value="ECO:0007669"/>
    <property type="project" value="TreeGrafter"/>
</dbReference>
<reference evidence="1" key="1">
    <citation type="submission" date="2020-05" db="EMBL/GenBank/DDBJ databases">
        <title>Phylogenomic resolution of chytrid fungi.</title>
        <authorList>
            <person name="Stajich J.E."/>
            <person name="Amses K."/>
            <person name="Simmons R."/>
            <person name="Seto K."/>
            <person name="Myers J."/>
            <person name="Bonds A."/>
            <person name="Quandt C.A."/>
            <person name="Barry K."/>
            <person name="Liu P."/>
            <person name="Grigoriev I."/>
            <person name="Longcore J.E."/>
            <person name="James T.Y."/>
        </authorList>
    </citation>
    <scope>NUCLEOTIDE SEQUENCE</scope>
    <source>
        <strain evidence="1">JEL0318</strain>
    </source>
</reference>
<dbReference type="PANTHER" id="PTHR13374">
    <property type="entry name" value="DET1 HOMOLOG DE-ETIOLATED-1 HOMOLOG"/>
    <property type="match status" value="1"/>
</dbReference>
<dbReference type="AlphaFoldDB" id="A0AAD5X8Q0"/>
<keyword evidence="2" id="KW-1185">Reference proteome</keyword>